<name>A0A139P1S7_STROR</name>
<evidence type="ECO:0000313" key="3">
    <source>
        <dbReference type="Proteomes" id="UP000070678"/>
    </source>
</evidence>
<dbReference type="PANTHER" id="PTHR43072">
    <property type="entry name" value="N-ACETYLTRANSFERASE"/>
    <property type="match status" value="1"/>
</dbReference>
<dbReference type="EMBL" id="LQNX01000024">
    <property type="protein sequence ID" value="KXT82175.1"/>
    <property type="molecule type" value="Genomic_DNA"/>
</dbReference>
<evidence type="ECO:0000313" key="2">
    <source>
        <dbReference type="EMBL" id="KXT82175.1"/>
    </source>
</evidence>
<sequence length="170" mass="19883">MPTIRTVRESDIPELLAIYAPYVLNTAITFEYEVPSVEEFQGRIQKTLLKYPYLVLEEEGKILGYAYASTYYDRKAYDWSVEVSIYLHQEAKGRGLGSLLYDCLEEELVSRGYLRFLACIALPNDRSISLHRKRGYEQVAHFPKIGYKFGKWHDIVWMQKSLTPPNDMRE</sequence>
<gene>
    <name evidence="2" type="ORF">SORDD15_00439</name>
</gene>
<dbReference type="GO" id="GO:0016747">
    <property type="term" value="F:acyltransferase activity, transferring groups other than amino-acyl groups"/>
    <property type="evidence" value="ECO:0007669"/>
    <property type="project" value="InterPro"/>
</dbReference>
<organism evidence="2 3">
    <name type="scientific">Streptococcus oralis</name>
    <dbReference type="NCBI Taxonomy" id="1303"/>
    <lineage>
        <taxon>Bacteria</taxon>
        <taxon>Bacillati</taxon>
        <taxon>Bacillota</taxon>
        <taxon>Bacilli</taxon>
        <taxon>Lactobacillales</taxon>
        <taxon>Streptococcaceae</taxon>
        <taxon>Streptococcus</taxon>
    </lineage>
</organism>
<dbReference type="InterPro" id="IPR000182">
    <property type="entry name" value="GNAT_dom"/>
</dbReference>
<dbReference type="Pfam" id="PF13420">
    <property type="entry name" value="Acetyltransf_4"/>
    <property type="match status" value="1"/>
</dbReference>
<dbReference type="AlphaFoldDB" id="A0A139P1S7"/>
<dbReference type="CDD" id="cd04301">
    <property type="entry name" value="NAT_SF"/>
    <property type="match status" value="1"/>
</dbReference>
<dbReference type="Proteomes" id="UP000070678">
    <property type="component" value="Unassembled WGS sequence"/>
</dbReference>
<reference evidence="2 3" key="1">
    <citation type="submission" date="2016-01" db="EMBL/GenBank/DDBJ databases">
        <title>Highly variable Streptococcus oralis are common among viridans streptococci isolated from primates.</title>
        <authorList>
            <person name="Denapaite D."/>
            <person name="Rieger M."/>
            <person name="Koendgen S."/>
            <person name="Brueckner R."/>
            <person name="Ochigava I."/>
            <person name="Kappeler P."/>
            <person name="Maetz-Rensing K."/>
            <person name="Leendertz F."/>
            <person name="Hakenbeck R."/>
        </authorList>
    </citation>
    <scope>NUCLEOTIDE SEQUENCE [LARGE SCALE GENOMIC DNA]</scope>
    <source>
        <strain evidence="2 3">DD15</strain>
    </source>
</reference>
<dbReference type="PATRIC" id="fig|1303.78.peg.461"/>
<evidence type="ECO:0000259" key="1">
    <source>
        <dbReference type="PROSITE" id="PS51186"/>
    </source>
</evidence>
<dbReference type="OrthoDB" id="9798006at2"/>
<keyword evidence="2" id="KW-0808">Transferase</keyword>
<dbReference type="RefSeq" id="WP_061413970.1">
    <property type="nucleotide sequence ID" value="NZ_KQ969521.1"/>
</dbReference>
<protein>
    <submittedName>
        <fullName evidence="2">Phosphinothricin N-acetyltransferase</fullName>
    </submittedName>
</protein>
<dbReference type="PANTHER" id="PTHR43072:SF8">
    <property type="entry name" value="ACYLTRANSFERASE FABY-RELATED"/>
    <property type="match status" value="1"/>
</dbReference>
<feature type="domain" description="N-acetyltransferase" evidence="1">
    <location>
        <begin position="2"/>
        <end position="163"/>
    </location>
</feature>
<dbReference type="Gene3D" id="3.40.630.30">
    <property type="match status" value="1"/>
</dbReference>
<accession>A0A139P1S7</accession>
<dbReference type="InterPro" id="IPR016181">
    <property type="entry name" value="Acyl_CoA_acyltransferase"/>
</dbReference>
<proteinExistence type="predicted"/>
<dbReference type="SUPFAM" id="SSF55729">
    <property type="entry name" value="Acyl-CoA N-acyltransferases (Nat)"/>
    <property type="match status" value="1"/>
</dbReference>
<dbReference type="PROSITE" id="PS51186">
    <property type="entry name" value="GNAT"/>
    <property type="match status" value="1"/>
</dbReference>
<comment type="caution">
    <text evidence="2">The sequence shown here is derived from an EMBL/GenBank/DDBJ whole genome shotgun (WGS) entry which is preliminary data.</text>
</comment>